<keyword evidence="2" id="KW-1185">Reference proteome</keyword>
<evidence type="ECO:0000313" key="1">
    <source>
        <dbReference type="EMBL" id="EDW33024.1"/>
    </source>
</evidence>
<reference evidence="1 2" key="1">
    <citation type="journal article" date="2007" name="Nature">
        <title>Evolution of genes and genomes on the Drosophila phylogeny.</title>
        <authorList>
            <consortium name="Drosophila 12 Genomes Consortium"/>
            <person name="Clark A.G."/>
            <person name="Eisen M.B."/>
            <person name="Smith D.R."/>
            <person name="Bergman C.M."/>
            <person name="Oliver B."/>
            <person name="Markow T.A."/>
            <person name="Kaufman T.C."/>
            <person name="Kellis M."/>
            <person name="Gelbart W."/>
            <person name="Iyer V.N."/>
            <person name="Pollard D.A."/>
            <person name="Sackton T.B."/>
            <person name="Larracuente A.M."/>
            <person name="Singh N.D."/>
            <person name="Abad J.P."/>
            <person name="Abt D.N."/>
            <person name="Adryan B."/>
            <person name="Aguade M."/>
            <person name="Akashi H."/>
            <person name="Anderson W.W."/>
            <person name="Aquadro C.F."/>
            <person name="Ardell D.H."/>
            <person name="Arguello R."/>
            <person name="Artieri C.G."/>
            <person name="Barbash D.A."/>
            <person name="Barker D."/>
            <person name="Barsanti P."/>
            <person name="Batterham P."/>
            <person name="Batzoglou S."/>
            <person name="Begun D."/>
            <person name="Bhutkar A."/>
            <person name="Blanco E."/>
            <person name="Bosak S.A."/>
            <person name="Bradley R.K."/>
            <person name="Brand A.D."/>
            <person name="Brent M.R."/>
            <person name="Brooks A.N."/>
            <person name="Brown R.H."/>
            <person name="Butlin R.K."/>
            <person name="Caggese C."/>
            <person name="Calvi B.R."/>
            <person name="Bernardo de Carvalho A."/>
            <person name="Caspi A."/>
            <person name="Castrezana S."/>
            <person name="Celniker S.E."/>
            <person name="Chang J.L."/>
            <person name="Chapple C."/>
            <person name="Chatterji S."/>
            <person name="Chinwalla A."/>
            <person name="Civetta A."/>
            <person name="Clifton S.W."/>
            <person name="Comeron J.M."/>
            <person name="Costello J.C."/>
            <person name="Coyne J.A."/>
            <person name="Daub J."/>
            <person name="David R.G."/>
            <person name="Delcher A.L."/>
            <person name="Delehaunty K."/>
            <person name="Do C.B."/>
            <person name="Ebling H."/>
            <person name="Edwards K."/>
            <person name="Eickbush T."/>
            <person name="Evans J.D."/>
            <person name="Filipski A."/>
            <person name="Findeiss S."/>
            <person name="Freyhult E."/>
            <person name="Fulton L."/>
            <person name="Fulton R."/>
            <person name="Garcia A.C."/>
            <person name="Gardiner A."/>
            <person name="Garfield D.A."/>
            <person name="Garvin B.E."/>
            <person name="Gibson G."/>
            <person name="Gilbert D."/>
            <person name="Gnerre S."/>
            <person name="Godfrey J."/>
            <person name="Good R."/>
            <person name="Gotea V."/>
            <person name="Gravely B."/>
            <person name="Greenberg A.J."/>
            <person name="Griffiths-Jones S."/>
            <person name="Gross S."/>
            <person name="Guigo R."/>
            <person name="Gustafson E.A."/>
            <person name="Haerty W."/>
            <person name="Hahn M.W."/>
            <person name="Halligan D.L."/>
            <person name="Halpern A.L."/>
            <person name="Halter G.M."/>
            <person name="Han M.V."/>
            <person name="Heger A."/>
            <person name="Hillier L."/>
            <person name="Hinrichs A.S."/>
            <person name="Holmes I."/>
            <person name="Hoskins R.A."/>
            <person name="Hubisz M.J."/>
            <person name="Hultmark D."/>
            <person name="Huntley M.A."/>
            <person name="Jaffe D.B."/>
            <person name="Jagadeeshan S."/>
            <person name="Jeck W.R."/>
            <person name="Johnson J."/>
            <person name="Jones C.D."/>
            <person name="Jordan W.C."/>
            <person name="Karpen G.H."/>
            <person name="Kataoka E."/>
            <person name="Keightley P.D."/>
            <person name="Kheradpour P."/>
            <person name="Kirkness E.F."/>
            <person name="Koerich L.B."/>
            <person name="Kristiansen K."/>
            <person name="Kudrna D."/>
            <person name="Kulathinal R.J."/>
            <person name="Kumar S."/>
            <person name="Kwok R."/>
            <person name="Lander E."/>
            <person name="Langley C.H."/>
            <person name="Lapoint R."/>
            <person name="Lazzaro B.P."/>
            <person name="Lee S.J."/>
            <person name="Levesque L."/>
            <person name="Li R."/>
            <person name="Lin C.F."/>
            <person name="Lin M.F."/>
            <person name="Lindblad-Toh K."/>
            <person name="Llopart A."/>
            <person name="Long M."/>
            <person name="Low L."/>
            <person name="Lozovsky E."/>
            <person name="Lu J."/>
            <person name="Luo M."/>
            <person name="Machado C.A."/>
            <person name="Makalowski W."/>
            <person name="Marzo M."/>
            <person name="Matsuda M."/>
            <person name="Matzkin L."/>
            <person name="McAllister B."/>
            <person name="McBride C.S."/>
            <person name="McKernan B."/>
            <person name="McKernan K."/>
            <person name="Mendez-Lago M."/>
            <person name="Minx P."/>
            <person name="Mollenhauer M.U."/>
            <person name="Montooth K."/>
            <person name="Mount S.M."/>
            <person name="Mu X."/>
            <person name="Myers E."/>
            <person name="Negre B."/>
            <person name="Newfeld S."/>
            <person name="Nielsen R."/>
            <person name="Noor M.A."/>
            <person name="O'Grady P."/>
            <person name="Pachter L."/>
            <person name="Papaceit M."/>
            <person name="Parisi M.J."/>
            <person name="Parisi M."/>
            <person name="Parts L."/>
            <person name="Pedersen J.S."/>
            <person name="Pesole G."/>
            <person name="Phillippy A.M."/>
            <person name="Ponting C.P."/>
            <person name="Pop M."/>
            <person name="Porcelli D."/>
            <person name="Powell J.R."/>
            <person name="Prohaska S."/>
            <person name="Pruitt K."/>
            <person name="Puig M."/>
            <person name="Quesneville H."/>
            <person name="Ram K.R."/>
            <person name="Rand D."/>
            <person name="Rasmussen M.D."/>
            <person name="Reed L.K."/>
            <person name="Reenan R."/>
            <person name="Reily A."/>
            <person name="Remington K.A."/>
            <person name="Rieger T.T."/>
            <person name="Ritchie M.G."/>
            <person name="Robin C."/>
            <person name="Rogers Y.H."/>
            <person name="Rohde C."/>
            <person name="Rozas J."/>
            <person name="Rubenfield M.J."/>
            <person name="Ruiz A."/>
            <person name="Russo S."/>
            <person name="Salzberg S.L."/>
            <person name="Sanchez-Gracia A."/>
            <person name="Saranga D.J."/>
            <person name="Sato H."/>
            <person name="Schaeffer S.W."/>
            <person name="Schatz M.C."/>
            <person name="Schlenke T."/>
            <person name="Schwartz R."/>
            <person name="Segarra C."/>
            <person name="Singh R.S."/>
            <person name="Sirot L."/>
            <person name="Sirota M."/>
            <person name="Sisneros N.B."/>
            <person name="Smith C.D."/>
            <person name="Smith T.F."/>
            <person name="Spieth J."/>
            <person name="Stage D.E."/>
            <person name="Stark A."/>
            <person name="Stephan W."/>
            <person name="Strausberg R.L."/>
            <person name="Strempel S."/>
            <person name="Sturgill D."/>
            <person name="Sutton G."/>
            <person name="Sutton G.G."/>
            <person name="Tao W."/>
            <person name="Teichmann S."/>
            <person name="Tobari Y.N."/>
            <person name="Tomimura Y."/>
            <person name="Tsolas J.M."/>
            <person name="Valente V.L."/>
            <person name="Venter E."/>
            <person name="Venter J.C."/>
            <person name="Vicario S."/>
            <person name="Vieira F.G."/>
            <person name="Vilella A.J."/>
            <person name="Villasante A."/>
            <person name="Walenz B."/>
            <person name="Wang J."/>
            <person name="Wasserman M."/>
            <person name="Watts T."/>
            <person name="Wilson D."/>
            <person name="Wilson R.K."/>
            <person name="Wing R.A."/>
            <person name="Wolfner M.F."/>
            <person name="Wong A."/>
            <person name="Wong G.K."/>
            <person name="Wu C.I."/>
            <person name="Wu G."/>
            <person name="Yamamoto D."/>
            <person name="Yang H.P."/>
            <person name="Yang S.P."/>
            <person name="Yorke J.A."/>
            <person name="Yoshida K."/>
            <person name="Zdobnov E."/>
            <person name="Zhang P."/>
            <person name="Zhang Y."/>
            <person name="Zimin A.V."/>
            <person name="Baldwin J."/>
            <person name="Abdouelleil A."/>
            <person name="Abdulkadir J."/>
            <person name="Abebe A."/>
            <person name="Abera B."/>
            <person name="Abreu J."/>
            <person name="Acer S.C."/>
            <person name="Aftuck L."/>
            <person name="Alexander A."/>
            <person name="An P."/>
            <person name="Anderson E."/>
            <person name="Anderson S."/>
            <person name="Arachi H."/>
            <person name="Azer M."/>
            <person name="Bachantsang P."/>
            <person name="Barry A."/>
            <person name="Bayul T."/>
            <person name="Berlin A."/>
            <person name="Bessette D."/>
            <person name="Bloom T."/>
            <person name="Blye J."/>
            <person name="Boguslavskiy L."/>
            <person name="Bonnet C."/>
            <person name="Boukhgalter B."/>
            <person name="Bourzgui I."/>
            <person name="Brown A."/>
            <person name="Cahill P."/>
            <person name="Channer S."/>
            <person name="Cheshatsang Y."/>
            <person name="Chuda L."/>
            <person name="Citroen M."/>
            <person name="Collymore A."/>
            <person name="Cooke P."/>
            <person name="Costello M."/>
            <person name="D'Aco K."/>
            <person name="Daza R."/>
            <person name="De Haan G."/>
            <person name="DeGray S."/>
            <person name="DeMaso C."/>
            <person name="Dhargay N."/>
            <person name="Dooley K."/>
            <person name="Dooley E."/>
            <person name="Doricent M."/>
            <person name="Dorje P."/>
            <person name="Dorjee K."/>
            <person name="Dupes A."/>
            <person name="Elong R."/>
            <person name="Falk J."/>
            <person name="Farina A."/>
            <person name="Faro S."/>
            <person name="Ferguson D."/>
            <person name="Fisher S."/>
            <person name="Foley C.D."/>
            <person name="Franke A."/>
            <person name="Friedrich D."/>
            <person name="Gadbois L."/>
            <person name="Gearin G."/>
            <person name="Gearin C.R."/>
            <person name="Giannoukos G."/>
            <person name="Goode T."/>
            <person name="Graham J."/>
            <person name="Grandbois E."/>
            <person name="Grewal S."/>
            <person name="Gyaltsen K."/>
            <person name="Hafez N."/>
            <person name="Hagos B."/>
            <person name="Hall J."/>
            <person name="Henson C."/>
            <person name="Hollinger A."/>
            <person name="Honan T."/>
            <person name="Huard M.D."/>
            <person name="Hughes L."/>
            <person name="Hurhula B."/>
            <person name="Husby M.E."/>
            <person name="Kamat A."/>
            <person name="Kanga B."/>
            <person name="Kashin S."/>
            <person name="Khazanovich D."/>
            <person name="Kisner P."/>
            <person name="Lance K."/>
            <person name="Lara M."/>
            <person name="Lee W."/>
            <person name="Lennon N."/>
            <person name="Letendre F."/>
            <person name="LeVine R."/>
            <person name="Lipovsky A."/>
            <person name="Liu X."/>
            <person name="Liu J."/>
            <person name="Liu S."/>
            <person name="Lokyitsang T."/>
            <person name="Lokyitsang Y."/>
            <person name="Lubonja R."/>
            <person name="Lui A."/>
            <person name="MacDonald P."/>
            <person name="Magnisalis V."/>
            <person name="Maru K."/>
            <person name="Matthews C."/>
            <person name="McCusker W."/>
            <person name="McDonough S."/>
            <person name="Mehta T."/>
            <person name="Meldrim J."/>
            <person name="Meneus L."/>
            <person name="Mihai O."/>
            <person name="Mihalev A."/>
            <person name="Mihova T."/>
            <person name="Mittelman R."/>
            <person name="Mlenga V."/>
            <person name="Montmayeur A."/>
            <person name="Mulrain L."/>
            <person name="Navidi A."/>
            <person name="Naylor J."/>
            <person name="Negash T."/>
            <person name="Nguyen T."/>
            <person name="Nguyen N."/>
            <person name="Nicol R."/>
            <person name="Norbu C."/>
            <person name="Norbu N."/>
            <person name="Novod N."/>
            <person name="O'Neill B."/>
            <person name="Osman S."/>
            <person name="Markiewicz E."/>
            <person name="Oyono O.L."/>
            <person name="Patti C."/>
            <person name="Phunkhang P."/>
            <person name="Pierre F."/>
            <person name="Priest M."/>
            <person name="Raghuraman S."/>
            <person name="Rege F."/>
            <person name="Reyes R."/>
            <person name="Rise C."/>
            <person name="Rogov P."/>
            <person name="Ross K."/>
            <person name="Ryan E."/>
            <person name="Settipalli S."/>
            <person name="Shea T."/>
            <person name="Sherpa N."/>
            <person name="Shi L."/>
            <person name="Shih D."/>
            <person name="Sparrow T."/>
            <person name="Spaulding J."/>
            <person name="Stalker J."/>
            <person name="Stange-Thomann N."/>
            <person name="Stavropoulos S."/>
            <person name="Stone C."/>
            <person name="Strader C."/>
            <person name="Tesfaye S."/>
            <person name="Thomson T."/>
            <person name="Thoulutsang Y."/>
            <person name="Thoulutsang D."/>
            <person name="Topham K."/>
            <person name="Topping I."/>
            <person name="Tsamla T."/>
            <person name="Vassiliev H."/>
            <person name="Vo A."/>
            <person name="Wangchuk T."/>
            <person name="Wangdi T."/>
            <person name="Weiand M."/>
            <person name="Wilkinson J."/>
            <person name="Wilson A."/>
            <person name="Yadav S."/>
            <person name="Young G."/>
            <person name="Yu Q."/>
            <person name="Zembek L."/>
            <person name="Zhong D."/>
            <person name="Zimmer A."/>
            <person name="Zwirko Z."/>
            <person name="Jaffe D.B."/>
            <person name="Alvarez P."/>
            <person name="Brockman W."/>
            <person name="Butler J."/>
            <person name="Chin C."/>
            <person name="Gnerre S."/>
            <person name="Grabherr M."/>
            <person name="Kleber M."/>
            <person name="Mauceli E."/>
            <person name="MacCallum I."/>
        </authorList>
    </citation>
    <scope>NUCLEOTIDE SEQUENCE [LARGE SCALE GENOMIC DNA]</scope>
    <source>
        <strain evidence="2">MSH-3 / Tucson 14011-0111.49</strain>
    </source>
</reference>
<accession>B4H5H2</accession>
<sequence>MGDGVGERVNSGTCLAEKEMGRKPESYEVWGHNNNNNNNNRNLNVGPFRRWRYVQQVERDGVVIVNL</sequence>
<dbReference type="EMBL" id="CH479211">
    <property type="protein sequence ID" value="EDW33024.1"/>
    <property type="molecule type" value="Genomic_DNA"/>
</dbReference>
<organism evidence="2">
    <name type="scientific">Drosophila persimilis</name>
    <name type="common">Fruit fly</name>
    <dbReference type="NCBI Taxonomy" id="7234"/>
    <lineage>
        <taxon>Eukaryota</taxon>
        <taxon>Metazoa</taxon>
        <taxon>Ecdysozoa</taxon>
        <taxon>Arthropoda</taxon>
        <taxon>Hexapoda</taxon>
        <taxon>Insecta</taxon>
        <taxon>Pterygota</taxon>
        <taxon>Neoptera</taxon>
        <taxon>Endopterygota</taxon>
        <taxon>Diptera</taxon>
        <taxon>Brachycera</taxon>
        <taxon>Muscomorpha</taxon>
        <taxon>Ephydroidea</taxon>
        <taxon>Drosophilidae</taxon>
        <taxon>Drosophila</taxon>
        <taxon>Sophophora</taxon>
    </lineage>
</organism>
<dbReference type="HOGENOM" id="CLU_2815169_0_0_1"/>
<name>B4H5H2_DROPE</name>
<proteinExistence type="predicted"/>
<dbReference type="Proteomes" id="UP000008744">
    <property type="component" value="Unassembled WGS sequence"/>
</dbReference>
<protein>
    <submittedName>
        <fullName evidence="1">GL16146</fullName>
    </submittedName>
</protein>
<evidence type="ECO:0000313" key="2">
    <source>
        <dbReference type="Proteomes" id="UP000008744"/>
    </source>
</evidence>
<gene>
    <name evidence="1" type="primary">Dper\GL16146</name>
    <name evidence="1" type="ORF">Dper_GL16146</name>
</gene>
<dbReference type="AlphaFoldDB" id="B4H5H2"/>